<proteinExistence type="predicted"/>
<dbReference type="AlphaFoldDB" id="A0A8T0SFG6"/>
<gene>
    <name evidence="1" type="ORF">PVAP13_5KG094500</name>
</gene>
<protein>
    <submittedName>
        <fullName evidence="1">Uncharacterized protein</fullName>
    </submittedName>
</protein>
<accession>A0A8T0SFG6</accession>
<name>A0A8T0SFG6_PANVG</name>
<keyword evidence="2" id="KW-1185">Reference proteome</keyword>
<reference evidence="1" key="1">
    <citation type="submission" date="2020-05" db="EMBL/GenBank/DDBJ databases">
        <title>WGS assembly of Panicum virgatum.</title>
        <authorList>
            <person name="Lovell J.T."/>
            <person name="Jenkins J."/>
            <person name="Shu S."/>
            <person name="Juenger T.E."/>
            <person name="Schmutz J."/>
        </authorList>
    </citation>
    <scope>NUCLEOTIDE SEQUENCE</scope>
    <source>
        <strain evidence="1">AP13</strain>
    </source>
</reference>
<dbReference type="Proteomes" id="UP000823388">
    <property type="component" value="Chromosome 5K"/>
</dbReference>
<evidence type="ECO:0000313" key="1">
    <source>
        <dbReference type="EMBL" id="KAG2595758.1"/>
    </source>
</evidence>
<evidence type="ECO:0000313" key="2">
    <source>
        <dbReference type="Proteomes" id="UP000823388"/>
    </source>
</evidence>
<organism evidence="1 2">
    <name type="scientific">Panicum virgatum</name>
    <name type="common">Blackwell switchgrass</name>
    <dbReference type="NCBI Taxonomy" id="38727"/>
    <lineage>
        <taxon>Eukaryota</taxon>
        <taxon>Viridiplantae</taxon>
        <taxon>Streptophyta</taxon>
        <taxon>Embryophyta</taxon>
        <taxon>Tracheophyta</taxon>
        <taxon>Spermatophyta</taxon>
        <taxon>Magnoliopsida</taxon>
        <taxon>Liliopsida</taxon>
        <taxon>Poales</taxon>
        <taxon>Poaceae</taxon>
        <taxon>PACMAD clade</taxon>
        <taxon>Panicoideae</taxon>
        <taxon>Panicodae</taxon>
        <taxon>Paniceae</taxon>
        <taxon>Panicinae</taxon>
        <taxon>Panicum</taxon>
        <taxon>Panicum sect. Hiantes</taxon>
    </lineage>
</organism>
<comment type="caution">
    <text evidence="1">The sequence shown here is derived from an EMBL/GenBank/DDBJ whole genome shotgun (WGS) entry which is preliminary data.</text>
</comment>
<sequence length="123" mass="13749">MVGVGTQGIAARLSNTLEFLSFHSIQHTSTTKESKGFLESTARRLRDVVHQSAKLNSKVLGANDCRPKAVTIPQVVCETTLCSSTPIVQSKPNEEFAFWWRLGLLQQLGRRYFRLADEVCHVC</sequence>
<dbReference type="EMBL" id="CM029045">
    <property type="protein sequence ID" value="KAG2595758.1"/>
    <property type="molecule type" value="Genomic_DNA"/>
</dbReference>